<comment type="cofactor">
    <cofactor evidence="6">
        <name>heme</name>
        <dbReference type="ChEBI" id="CHEBI:30413"/>
    </cofactor>
</comment>
<dbReference type="PANTHER" id="PTHR24286">
    <property type="entry name" value="CYTOCHROME P450 26"/>
    <property type="match status" value="1"/>
</dbReference>
<gene>
    <name evidence="9" type="ORF">AABB24_020626</name>
</gene>
<keyword evidence="7" id="KW-0503">Monooxygenase</keyword>
<dbReference type="GO" id="GO:0046872">
    <property type="term" value="F:metal ion binding"/>
    <property type="evidence" value="ECO:0007669"/>
    <property type="project" value="UniProtKB-KW"/>
</dbReference>
<evidence type="ECO:0000256" key="8">
    <source>
        <dbReference type="SAM" id="Phobius"/>
    </source>
</evidence>
<dbReference type="AlphaFoldDB" id="A0ABD2T967"/>
<keyword evidence="5 6" id="KW-0408">Iron</keyword>
<keyword evidence="7" id="KW-0560">Oxidoreductase</keyword>
<keyword evidence="6 7" id="KW-0349">Heme</keyword>
<dbReference type="InterPro" id="IPR001128">
    <property type="entry name" value="Cyt_P450"/>
</dbReference>
<dbReference type="Gene3D" id="1.10.630.10">
    <property type="entry name" value="Cytochrome P450"/>
    <property type="match status" value="1"/>
</dbReference>
<accession>A0ABD2T967</accession>
<feature type="transmembrane region" description="Helical" evidence="8">
    <location>
        <begin position="28"/>
        <end position="49"/>
    </location>
</feature>
<protein>
    <submittedName>
        <fullName evidence="9">Uncharacterized protein</fullName>
    </submittedName>
</protein>
<evidence type="ECO:0000256" key="1">
    <source>
        <dbReference type="ARBA" id="ARBA00004167"/>
    </source>
</evidence>
<reference evidence="9 10" key="1">
    <citation type="submission" date="2024-05" db="EMBL/GenBank/DDBJ databases">
        <title>De novo assembly of an allotetraploid wild potato.</title>
        <authorList>
            <person name="Hosaka A.J."/>
        </authorList>
    </citation>
    <scope>NUCLEOTIDE SEQUENCE [LARGE SCALE GENOMIC DNA]</scope>
    <source>
        <tissue evidence="9">Young leaves</tissue>
    </source>
</reference>
<dbReference type="InterPro" id="IPR036396">
    <property type="entry name" value="Cyt_P450_sf"/>
</dbReference>
<dbReference type="PROSITE" id="PS00086">
    <property type="entry name" value="CYTOCHROME_P450"/>
    <property type="match status" value="1"/>
</dbReference>
<dbReference type="InterPro" id="IPR017972">
    <property type="entry name" value="Cyt_P450_CS"/>
</dbReference>
<keyword evidence="2 8" id="KW-0812">Transmembrane</keyword>
<feature type="non-terminal residue" evidence="9">
    <location>
        <position position="1"/>
    </location>
</feature>
<evidence type="ECO:0000256" key="3">
    <source>
        <dbReference type="ARBA" id="ARBA00022723"/>
    </source>
</evidence>
<keyword evidence="4 8" id="KW-1133">Transmembrane helix</keyword>
<dbReference type="EMBL" id="JBJKTR010000012">
    <property type="protein sequence ID" value="KAL3352729.1"/>
    <property type="molecule type" value="Genomic_DNA"/>
</dbReference>
<comment type="caution">
    <text evidence="9">The sequence shown here is derived from an EMBL/GenBank/DDBJ whole genome shotgun (WGS) entry which is preliminary data.</text>
</comment>
<evidence type="ECO:0000256" key="6">
    <source>
        <dbReference type="PIRSR" id="PIRSR602403-1"/>
    </source>
</evidence>
<dbReference type="GO" id="GO:0004497">
    <property type="term" value="F:monooxygenase activity"/>
    <property type="evidence" value="ECO:0007669"/>
    <property type="project" value="UniProtKB-KW"/>
</dbReference>
<organism evidence="9 10">
    <name type="scientific">Solanum stoloniferum</name>
    <dbReference type="NCBI Taxonomy" id="62892"/>
    <lineage>
        <taxon>Eukaryota</taxon>
        <taxon>Viridiplantae</taxon>
        <taxon>Streptophyta</taxon>
        <taxon>Embryophyta</taxon>
        <taxon>Tracheophyta</taxon>
        <taxon>Spermatophyta</taxon>
        <taxon>Magnoliopsida</taxon>
        <taxon>eudicotyledons</taxon>
        <taxon>Gunneridae</taxon>
        <taxon>Pentapetalae</taxon>
        <taxon>asterids</taxon>
        <taxon>lamiids</taxon>
        <taxon>Solanales</taxon>
        <taxon>Solanaceae</taxon>
        <taxon>Solanoideae</taxon>
        <taxon>Solaneae</taxon>
        <taxon>Solanum</taxon>
    </lineage>
</organism>
<comment type="similarity">
    <text evidence="7">Belongs to the cytochrome P450 family.</text>
</comment>
<evidence type="ECO:0000313" key="10">
    <source>
        <dbReference type="Proteomes" id="UP001627284"/>
    </source>
</evidence>
<evidence type="ECO:0000256" key="4">
    <source>
        <dbReference type="ARBA" id="ARBA00022989"/>
    </source>
</evidence>
<evidence type="ECO:0000256" key="7">
    <source>
        <dbReference type="RuleBase" id="RU000461"/>
    </source>
</evidence>
<evidence type="ECO:0000256" key="2">
    <source>
        <dbReference type="ARBA" id="ARBA00022692"/>
    </source>
</evidence>
<evidence type="ECO:0000313" key="9">
    <source>
        <dbReference type="EMBL" id="KAL3352729.1"/>
    </source>
</evidence>
<dbReference type="Pfam" id="PF00067">
    <property type="entry name" value="p450"/>
    <property type="match status" value="1"/>
</dbReference>
<feature type="binding site" description="axial binding residue" evidence="6">
    <location>
        <position position="460"/>
    </location>
    <ligand>
        <name>heme</name>
        <dbReference type="ChEBI" id="CHEBI:30413"/>
    </ligand>
    <ligandPart>
        <name>Fe</name>
        <dbReference type="ChEBI" id="CHEBI:18248"/>
    </ligandPart>
</feature>
<keyword evidence="10" id="KW-1185">Reference proteome</keyword>
<name>A0ABD2T967_9SOLN</name>
<dbReference type="GO" id="GO:0016020">
    <property type="term" value="C:membrane"/>
    <property type="evidence" value="ECO:0007669"/>
    <property type="project" value="UniProtKB-SubCell"/>
</dbReference>
<keyword evidence="3 6" id="KW-0479">Metal-binding</keyword>
<comment type="subcellular location">
    <subcellularLocation>
        <location evidence="1">Membrane</location>
        <topology evidence="1">Single-pass membrane protein</topology>
    </subcellularLocation>
</comment>
<dbReference type="Proteomes" id="UP001627284">
    <property type="component" value="Unassembled WGS sequence"/>
</dbReference>
<evidence type="ECO:0000256" key="5">
    <source>
        <dbReference type="ARBA" id="ARBA00023004"/>
    </source>
</evidence>
<dbReference type="SUPFAM" id="SSF48264">
    <property type="entry name" value="Cytochrome P450"/>
    <property type="match status" value="1"/>
</dbReference>
<dbReference type="PRINTS" id="PR00385">
    <property type="entry name" value="P450"/>
</dbReference>
<sequence length="518" mass="60227">STSNQIHKVIQIILRKKKERERERTMDFYNLALFFIALVIGIFTFYAILMRINGWYYAIKFCSKKYNIPLGYMGLPYFGNTLSYFKSSICGDPNSFLDFFATRFGTGGMYRACIFGKPTIMVTKPDLIRKVLMDEEYLERGLPNYMKKLIGLTTSIEEDKYFRRLTAPVRSHGLLSDYFDYIDKTVRTTLEKYATTEEPIEFLHKMHRLPFEVFMRLLIGDEVNQELFDQMFEEITAVISGVHNLPINLPGFPYHKGLKARKVLGGIFQKLIDERREAMKDGKSMPRANIIDMLLSNTNQDYEANILSDKKIIEILVLFSFAGFEPVALMSVKAIFHLQKHPHFLEKAKEEQEEIVKRRASSNAGLSFDEIRQMTFVSKVINETLRIATDQTVFLRDTSTTFNINGYTIPKGWKFFAVVWNIHMNPDVYVQPKEFNPSRWDDIETKPGIFLPFSMGPKSCPGSNLAKLQISVILHYYLLHYRVEQINPEARCYPPENCLVKFKKLSLSSDERLIQFQI</sequence>
<dbReference type="PANTHER" id="PTHR24286:SF301">
    <property type="entry name" value="CYTOCHROME P450"/>
    <property type="match status" value="1"/>
</dbReference>
<dbReference type="InterPro" id="IPR002403">
    <property type="entry name" value="Cyt_P450_E_grp-IV"/>
</dbReference>
<keyword evidence="8" id="KW-0472">Membrane</keyword>
<dbReference type="PRINTS" id="PR00465">
    <property type="entry name" value="EP450IV"/>
</dbReference>
<proteinExistence type="inferred from homology"/>